<feature type="compositionally biased region" description="Polar residues" evidence="1">
    <location>
        <begin position="11"/>
        <end position="22"/>
    </location>
</feature>
<gene>
    <name evidence="2" type="ORF">ASPCAL04559</name>
</gene>
<feature type="compositionally biased region" description="Basic and acidic residues" evidence="1">
    <location>
        <begin position="53"/>
        <end position="64"/>
    </location>
</feature>
<reference evidence="3" key="1">
    <citation type="journal article" date="2016" name="Genome Announc.">
        <title>Draft genome sequences of fungus Aspergillus calidoustus.</title>
        <authorList>
            <person name="Horn F."/>
            <person name="Linde J."/>
            <person name="Mattern D.J."/>
            <person name="Walther G."/>
            <person name="Guthke R."/>
            <person name="Scherlach K."/>
            <person name="Martin K."/>
            <person name="Brakhage A.A."/>
            <person name="Petzke L."/>
            <person name="Valiante V."/>
        </authorList>
    </citation>
    <scope>NUCLEOTIDE SEQUENCE [LARGE SCALE GENOMIC DNA]</scope>
    <source>
        <strain evidence="3">SF006504</strain>
    </source>
</reference>
<organism evidence="2 3">
    <name type="scientific">Aspergillus calidoustus</name>
    <dbReference type="NCBI Taxonomy" id="454130"/>
    <lineage>
        <taxon>Eukaryota</taxon>
        <taxon>Fungi</taxon>
        <taxon>Dikarya</taxon>
        <taxon>Ascomycota</taxon>
        <taxon>Pezizomycotina</taxon>
        <taxon>Eurotiomycetes</taxon>
        <taxon>Eurotiomycetidae</taxon>
        <taxon>Eurotiales</taxon>
        <taxon>Aspergillaceae</taxon>
        <taxon>Aspergillus</taxon>
        <taxon>Aspergillus subgen. Nidulantes</taxon>
    </lineage>
</organism>
<protein>
    <submittedName>
        <fullName evidence="2">Uncharacterized protein</fullName>
    </submittedName>
</protein>
<dbReference type="AlphaFoldDB" id="A0A0U5C5J0"/>
<sequence length="102" mass="11332">MRIPPLPQTPTGPTHTLPHSTPQRRCVIGELSHAQLQYLEALEPITPRPLAPPRRERREHDPTHTTRLGIGGTQTLLLHVDRAIIALAPTLASSHLLLLLLF</sequence>
<feature type="compositionally biased region" description="Pro residues" evidence="1">
    <location>
        <begin position="1"/>
        <end position="10"/>
    </location>
</feature>
<evidence type="ECO:0000313" key="2">
    <source>
        <dbReference type="EMBL" id="CEL03404.1"/>
    </source>
</evidence>
<accession>A0A0U5C5J0</accession>
<name>A0A0U5C5J0_ASPCI</name>
<feature type="region of interest" description="Disordered" evidence="1">
    <location>
        <begin position="42"/>
        <end position="69"/>
    </location>
</feature>
<evidence type="ECO:0000256" key="1">
    <source>
        <dbReference type="SAM" id="MobiDB-lite"/>
    </source>
</evidence>
<dbReference type="EMBL" id="CDMC01000003">
    <property type="protein sequence ID" value="CEL03404.1"/>
    <property type="molecule type" value="Genomic_DNA"/>
</dbReference>
<feature type="region of interest" description="Disordered" evidence="1">
    <location>
        <begin position="1"/>
        <end position="22"/>
    </location>
</feature>
<evidence type="ECO:0000313" key="3">
    <source>
        <dbReference type="Proteomes" id="UP000054771"/>
    </source>
</evidence>
<dbReference type="Proteomes" id="UP000054771">
    <property type="component" value="Unassembled WGS sequence"/>
</dbReference>
<proteinExistence type="predicted"/>
<keyword evidence="3" id="KW-1185">Reference proteome</keyword>